<dbReference type="RefSeq" id="WP_064725813.1">
    <property type="nucleotide sequence ID" value="NZ_LJBJ02000028.1"/>
</dbReference>
<reference evidence="4" key="1">
    <citation type="submission" date="2016-06" db="EMBL/GenBank/DDBJ databases">
        <title>Identification of putative biosynthetic pathways for the production of bioactive secondary metabolites by the marine actinomycete Kocuria kristinae RUTW2-3.</title>
        <authorList>
            <person name="Waterworth S.C."/>
            <person name="Walmsley T.A."/>
            <person name="Matongo T."/>
            <person name="Davies-Coleman M.T."/>
            <person name="Dorrington R.A."/>
        </authorList>
    </citation>
    <scope>NUCLEOTIDE SEQUENCE [LARGE SCALE GENOMIC DNA]</scope>
    <source>
        <strain evidence="4">RUTW2-3</strain>
    </source>
</reference>
<comment type="caution">
    <text evidence="4">The sequence shown here is derived from an EMBL/GenBank/DDBJ whole genome shotgun (WGS) entry which is preliminary data.</text>
</comment>
<keyword evidence="2" id="KW-1133">Transmembrane helix</keyword>
<feature type="transmembrane region" description="Helical" evidence="2">
    <location>
        <begin position="80"/>
        <end position="101"/>
    </location>
</feature>
<feature type="compositionally biased region" description="Low complexity" evidence="1">
    <location>
        <begin position="1"/>
        <end position="13"/>
    </location>
</feature>
<protein>
    <recommendedName>
        <fullName evidence="3">Phosphatidic acid phosphatase type 2/haloperoxidase domain-containing protein</fullName>
    </recommendedName>
</protein>
<feature type="transmembrane region" description="Helical" evidence="2">
    <location>
        <begin position="146"/>
        <end position="164"/>
    </location>
</feature>
<proteinExistence type="predicted"/>
<keyword evidence="2" id="KW-0812">Transmembrane</keyword>
<evidence type="ECO:0000259" key="3">
    <source>
        <dbReference type="SMART" id="SM00014"/>
    </source>
</evidence>
<accession>A0A199NRL8</accession>
<organism evidence="4 5">
    <name type="scientific">Rothia kristinae</name>
    <dbReference type="NCBI Taxonomy" id="37923"/>
    <lineage>
        <taxon>Bacteria</taxon>
        <taxon>Bacillati</taxon>
        <taxon>Actinomycetota</taxon>
        <taxon>Actinomycetes</taxon>
        <taxon>Micrococcales</taxon>
        <taxon>Micrococcaceae</taxon>
        <taxon>Rothia</taxon>
    </lineage>
</organism>
<dbReference type="InterPro" id="IPR036938">
    <property type="entry name" value="PAP2/HPO_sf"/>
</dbReference>
<feature type="transmembrane region" description="Helical" evidence="2">
    <location>
        <begin position="106"/>
        <end position="126"/>
    </location>
</feature>
<feature type="region of interest" description="Disordered" evidence="1">
    <location>
        <begin position="1"/>
        <end position="23"/>
    </location>
</feature>
<dbReference type="Pfam" id="PF01569">
    <property type="entry name" value="PAP2"/>
    <property type="match status" value="1"/>
</dbReference>
<feature type="transmembrane region" description="Helical" evidence="2">
    <location>
        <begin position="28"/>
        <end position="46"/>
    </location>
</feature>
<dbReference type="SMART" id="SM00014">
    <property type="entry name" value="acidPPc"/>
    <property type="match status" value="1"/>
</dbReference>
<dbReference type="AlphaFoldDB" id="A0A199NRL8"/>
<keyword evidence="2" id="KW-0472">Membrane</keyword>
<evidence type="ECO:0000313" key="5">
    <source>
        <dbReference type="Proteomes" id="UP000053171"/>
    </source>
</evidence>
<feature type="transmembrane region" description="Helical" evidence="2">
    <location>
        <begin position="269"/>
        <end position="290"/>
    </location>
</feature>
<dbReference type="SUPFAM" id="SSF48317">
    <property type="entry name" value="Acid phosphatase/Vanadium-dependent haloperoxidase"/>
    <property type="match status" value="1"/>
</dbReference>
<feature type="transmembrane region" description="Helical" evidence="2">
    <location>
        <begin position="198"/>
        <end position="219"/>
    </location>
</feature>
<feature type="transmembrane region" description="Helical" evidence="2">
    <location>
        <begin position="171"/>
        <end position="192"/>
    </location>
</feature>
<keyword evidence="5" id="KW-1185">Reference proteome</keyword>
<evidence type="ECO:0000256" key="2">
    <source>
        <dbReference type="SAM" id="Phobius"/>
    </source>
</evidence>
<name>A0A199NRL8_9MICC</name>
<dbReference type="Proteomes" id="UP000053171">
    <property type="component" value="Unassembled WGS sequence"/>
</dbReference>
<dbReference type="EMBL" id="LJBJ02000028">
    <property type="protein sequence ID" value="OAX51243.1"/>
    <property type="molecule type" value="Genomic_DNA"/>
</dbReference>
<gene>
    <name evidence="4" type="ORF">AN277_0209925</name>
</gene>
<feature type="transmembrane region" description="Helical" evidence="2">
    <location>
        <begin position="231"/>
        <end position="257"/>
    </location>
</feature>
<dbReference type="Gene3D" id="1.20.144.10">
    <property type="entry name" value="Phosphatidic acid phosphatase type 2/haloperoxidase"/>
    <property type="match status" value="1"/>
</dbReference>
<evidence type="ECO:0000313" key="4">
    <source>
        <dbReference type="EMBL" id="OAX51243.1"/>
    </source>
</evidence>
<dbReference type="InterPro" id="IPR000326">
    <property type="entry name" value="PAP2/HPO"/>
</dbReference>
<evidence type="ECO:0000256" key="1">
    <source>
        <dbReference type="SAM" id="MobiDB-lite"/>
    </source>
</evidence>
<feature type="domain" description="Phosphatidic acid phosphatase type 2/haloperoxidase" evidence="3">
    <location>
        <begin position="106"/>
        <end position="213"/>
    </location>
</feature>
<sequence length="308" mass="32490">MGPAPVSAASALPPEDPTPARRPGVGTVIRHLLGVGLMIAGLWATIELFLHRSAGQQIDETALAEVSNRLQRYTAQSSSLLNALPAISAGLAVAGILIVLFRRHRFAPALVGVLVAVGANGSAQLLKSTLVKPNLGIQDAALNSLPSGHTTFAMAAGSALFLAAPRRWRPGLAILMCAFAVVTGVATVINGWHRPADVVAAIFLVSAWTILGMLVLRFLPAENRDESGTRFTGLLVIPLFTIFGLFLGFTALVTYLVSTYQHYPGAARLGSLCLIGAVGMLCTALIVCFLRGGLRAPVERAYTKVWTY</sequence>